<evidence type="ECO:0000256" key="2">
    <source>
        <dbReference type="ARBA" id="ARBA00022801"/>
    </source>
</evidence>
<gene>
    <name evidence="4" type="ORF">SAMN04490243_1775</name>
</gene>
<evidence type="ECO:0000313" key="4">
    <source>
        <dbReference type="EMBL" id="SFR46138.1"/>
    </source>
</evidence>
<dbReference type="Pfam" id="PF02230">
    <property type="entry name" value="Abhydrolase_2"/>
    <property type="match status" value="1"/>
</dbReference>
<feature type="domain" description="Phospholipase/carboxylesterase/thioesterase" evidence="3">
    <location>
        <begin position="17"/>
        <end position="216"/>
    </location>
</feature>
<dbReference type="PANTHER" id="PTHR10655:SF17">
    <property type="entry name" value="LYSOPHOSPHOLIPASE-LIKE PROTEIN 1"/>
    <property type="match status" value="1"/>
</dbReference>
<protein>
    <submittedName>
        <fullName evidence="4">Phospholipase/carboxylesterase</fullName>
    </submittedName>
</protein>
<dbReference type="STRING" id="400055.SAMN04490243_1775"/>
<evidence type="ECO:0000313" key="5">
    <source>
        <dbReference type="Proteomes" id="UP000199534"/>
    </source>
</evidence>
<dbReference type="InterPro" id="IPR003140">
    <property type="entry name" value="PLipase/COase/thioEstase"/>
</dbReference>
<evidence type="ECO:0000256" key="1">
    <source>
        <dbReference type="ARBA" id="ARBA00006499"/>
    </source>
</evidence>
<keyword evidence="2" id="KW-0378">Hydrolase</keyword>
<dbReference type="EMBL" id="FOYQ01000002">
    <property type="protein sequence ID" value="SFR46138.1"/>
    <property type="molecule type" value="Genomic_DNA"/>
</dbReference>
<comment type="similarity">
    <text evidence="1">Belongs to the AB hydrolase superfamily. AB hydrolase 2 family.</text>
</comment>
<evidence type="ECO:0000259" key="3">
    <source>
        <dbReference type="Pfam" id="PF02230"/>
    </source>
</evidence>
<keyword evidence="5" id="KW-1185">Reference proteome</keyword>
<dbReference type="InterPro" id="IPR050565">
    <property type="entry name" value="LYPA1-2/EST-like"/>
</dbReference>
<dbReference type="SUPFAM" id="SSF53474">
    <property type="entry name" value="alpha/beta-Hydrolases"/>
    <property type="match status" value="1"/>
</dbReference>
<proteinExistence type="inferred from homology"/>
<dbReference type="AlphaFoldDB" id="A0A1I6GVD0"/>
<name>A0A1I6GVD0_9FLAO</name>
<dbReference type="InterPro" id="IPR029058">
    <property type="entry name" value="AB_hydrolase_fold"/>
</dbReference>
<organism evidence="4 5">
    <name type="scientific">Robiginitalea myxolifaciens</name>
    <dbReference type="NCBI Taxonomy" id="400055"/>
    <lineage>
        <taxon>Bacteria</taxon>
        <taxon>Pseudomonadati</taxon>
        <taxon>Bacteroidota</taxon>
        <taxon>Flavobacteriia</taxon>
        <taxon>Flavobacteriales</taxon>
        <taxon>Flavobacteriaceae</taxon>
        <taxon>Robiginitalea</taxon>
    </lineage>
</organism>
<dbReference type="OrthoDB" id="9795555at2"/>
<reference evidence="4 5" key="1">
    <citation type="submission" date="2016-10" db="EMBL/GenBank/DDBJ databases">
        <authorList>
            <person name="de Groot N.N."/>
        </authorList>
    </citation>
    <scope>NUCLEOTIDE SEQUENCE [LARGE SCALE GENOMIC DNA]</scope>
    <source>
        <strain evidence="4 5">DSM 21019</strain>
    </source>
</reference>
<dbReference type="RefSeq" id="WP_092982253.1">
    <property type="nucleotide sequence ID" value="NZ_FOYQ01000002.1"/>
</dbReference>
<dbReference type="PANTHER" id="PTHR10655">
    <property type="entry name" value="LYSOPHOSPHOLIPASE-RELATED"/>
    <property type="match status" value="1"/>
</dbReference>
<sequence length="219" mass="24751">MQARNLSLTHIIRPNSENQAKPPALIMLHGYGSNEEDLFSFASELPGDLFIISLQAPFTLEPFGYAWYAINFEAEKGKWSDLEQASKSRELIREFLEEAIAAYDLDATRISLLGFSQGSILSYALALSYPEKIKSVVALSGYINAQILVEGYREKDHSSLEIYASHGQMDMVIPPAWAQQTPPFLDELGIPHRYEEYPVGHGVSPANFESFKKWLQERY</sequence>
<dbReference type="GO" id="GO:0016787">
    <property type="term" value="F:hydrolase activity"/>
    <property type="evidence" value="ECO:0007669"/>
    <property type="project" value="UniProtKB-KW"/>
</dbReference>
<dbReference type="Proteomes" id="UP000199534">
    <property type="component" value="Unassembled WGS sequence"/>
</dbReference>
<dbReference type="Gene3D" id="3.40.50.1820">
    <property type="entry name" value="alpha/beta hydrolase"/>
    <property type="match status" value="1"/>
</dbReference>
<accession>A0A1I6GVD0</accession>